<reference evidence="4 5" key="1">
    <citation type="submission" date="2018-06" db="EMBL/GenBank/DDBJ databases">
        <authorList>
            <consortium name="Pathogen Informatics"/>
            <person name="Doyle S."/>
        </authorList>
    </citation>
    <scope>NUCLEOTIDE SEQUENCE [LARGE SCALE GENOMIC DNA]</scope>
    <source>
        <strain evidence="4 5">NCTC13315</strain>
    </source>
</reference>
<feature type="coiled-coil region" evidence="1">
    <location>
        <begin position="88"/>
        <end position="115"/>
    </location>
</feature>
<protein>
    <submittedName>
        <fullName evidence="4">Coiled coil protein</fullName>
    </submittedName>
</protein>
<keyword evidence="1" id="KW-0175">Coiled coil</keyword>
<feature type="coiled-coil region" evidence="1">
    <location>
        <begin position="375"/>
        <end position="416"/>
    </location>
</feature>
<evidence type="ECO:0000259" key="3">
    <source>
        <dbReference type="Pfam" id="PF18641"/>
    </source>
</evidence>
<dbReference type="RefSeq" id="WP_115303022.1">
    <property type="nucleotide sequence ID" value="NZ_CAAAHO010000002.1"/>
</dbReference>
<dbReference type="OrthoDB" id="5652888at2"/>
<organism evidence="4 5">
    <name type="scientific">Legionella beliardensis</name>
    <dbReference type="NCBI Taxonomy" id="91822"/>
    <lineage>
        <taxon>Bacteria</taxon>
        <taxon>Pseudomonadati</taxon>
        <taxon>Pseudomonadota</taxon>
        <taxon>Gammaproteobacteria</taxon>
        <taxon>Legionellales</taxon>
        <taxon>Legionellaceae</taxon>
        <taxon>Legionella</taxon>
    </lineage>
</organism>
<name>A0A378I329_9GAMM</name>
<dbReference type="AlphaFoldDB" id="A0A378I329"/>
<feature type="domain" description="LidA long coiled-coil" evidence="3">
    <location>
        <begin position="238"/>
        <end position="405"/>
    </location>
</feature>
<dbReference type="Pfam" id="PF18641">
    <property type="entry name" value="LidA_Long_CC"/>
    <property type="match status" value="1"/>
</dbReference>
<evidence type="ECO:0000313" key="5">
    <source>
        <dbReference type="Proteomes" id="UP000254968"/>
    </source>
</evidence>
<sequence length="488" mass="55540">MEIELTPLTDSSLSTQEKTVSKAAQESVLLSNTEGKQVELTAAALDNWLTELSKDDPTFEEILLSRNGLQNSSQVIAFLHTPAGETVRELAQEELIEIAEQEDALREKIMEKQAERHHLLAYILHKLTYKYQERYQEFCERVQEQIDKLLHHNQEEEKAHHTEDPIELLGLLEFAESLEHKVQDELATKSAEQEKIQQELDKIAEYGETIDNRYEKNLEPGANELDELSEKLLAADNAQEAIKGQINELESKLDKQTDEISQLIANNEDKKAMELLHEHNKLHLQVAGLKDMLAVVNEEKKLFDKDGKETDSFKEAAFILKPDQRVVIQNNKYYLVTGTQLTEDNKLQAEAKFNKLKPEILAVKSLVQENKKEEKAFHGKRLEAATERNKTLQDEVSALNNKLNQLQVTKANIAAQLKEANPNLKLTNTMQHAKPTISRSSARQLENFLSEALDSEIKQITMKEQLQAQKNNNNKTSAPTPFATTPKP</sequence>
<proteinExistence type="predicted"/>
<evidence type="ECO:0000313" key="4">
    <source>
        <dbReference type="EMBL" id="STX29342.1"/>
    </source>
</evidence>
<gene>
    <name evidence="4" type="ORF">NCTC13315_01882</name>
</gene>
<evidence type="ECO:0000256" key="1">
    <source>
        <dbReference type="SAM" id="Coils"/>
    </source>
</evidence>
<dbReference type="Gene3D" id="6.10.140.2010">
    <property type="match status" value="1"/>
</dbReference>
<accession>A0A378I329</accession>
<feature type="region of interest" description="Disordered" evidence="2">
    <location>
        <begin position="463"/>
        <end position="488"/>
    </location>
</feature>
<dbReference type="Proteomes" id="UP000254968">
    <property type="component" value="Unassembled WGS sequence"/>
</dbReference>
<keyword evidence="5" id="KW-1185">Reference proteome</keyword>
<evidence type="ECO:0000256" key="2">
    <source>
        <dbReference type="SAM" id="MobiDB-lite"/>
    </source>
</evidence>
<dbReference type="InterPro" id="IPR041463">
    <property type="entry name" value="LidA_long_CC"/>
</dbReference>
<feature type="coiled-coil region" evidence="1">
    <location>
        <begin position="235"/>
        <end position="273"/>
    </location>
</feature>
<dbReference type="EMBL" id="UGNV01000001">
    <property type="protein sequence ID" value="STX29342.1"/>
    <property type="molecule type" value="Genomic_DNA"/>
</dbReference>